<protein>
    <submittedName>
        <fullName evidence="5">LacI family transcriptional regulator</fullName>
    </submittedName>
</protein>
<dbReference type="GO" id="GO:0003700">
    <property type="term" value="F:DNA-binding transcription factor activity"/>
    <property type="evidence" value="ECO:0007669"/>
    <property type="project" value="TreeGrafter"/>
</dbReference>
<accession>A0A1M6QDX1</accession>
<dbReference type="EMBL" id="FRAA01000003">
    <property type="protein sequence ID" value="SHK18396.1"/>
    <property type="molecule type" value="Genomic_DNA"/>
</dbReference>
<evidence type="ECO:0000313" key="6">
    <source>
        <dbReference type="Proteomes" id="UP000184474"/>
    </source>
</evidence>
<keyword evidence="6" id="KW-1185">Reference proteome</keyword>
<keyword evidence="3" id="KW-0804">Transcription</keyword>
<feature type="domain" description="HTH lacI-type" evidence="4">
    <location>
        <begin position="5"/>
        <end position="59"/>
    </location>
</feature>
<keyword evidence="2" id="KW-0238">DNA-binding</keyword>
<evidence type="ECO:0000256" key="2">
    <source>
        <dbReference type="ARBA" id="ARBA00023125"/>
    </source>
</evidence>
<dbReference type="PANTHER" id="PTHR30146">
    <property type="entry name" value="LACI-RELATED TRANSCRIPTIONAL REPRESSOR"/>
    <property type="match status" value="1"/>
</dbReference>
<dbReference type="Pfam" id="PF13407">
    <property type="entry name" value="Peripla_BP_4"/>
    <property type="match status" value="1"/>
</dbReference>
<dbReference type="AlphaFoldDB" id="A0A1M6QDX1"/>
<dbReference type="STRING" id="156994.SAMN04488028_103286"/>
<evidence type="ECO:0000256" key="3">
    <source>
        <dbReference type="ARBA" id="ARBA00023163"/>
    </source>
</evidence>
<proteinExistence type="predicted"/>
<dbReference type="Gene3D" id="1.10.260.40">
    <property type="entry name" value="lambda repressor-like DNA-binding domains"/>
    <property type="match status" value="1"/>
</dbReference>
<dbReference type="PANTHER" id="PTHR30146:SF144">
    <property type="entry name" value="LACI-FAMILY TRANSCRIPTION REGULATOR"/>
    <property type="match status" value="1"/>
</dbReference>
<organism evidence="5 6">
    <name type="scientific">Reichenbachiella agariperforans</name>
    <dbReference type="NCBI Taxonomy" id="156994"/>
    <lineage>
        <taxon>Bacteria</taxon>
        <taxon>Pseudomonadati</taxon>
        <taxon>Bacteroidota</taxon>
        <taxon>Cytophagia</taxon>
        <taxon>Cytophagales</taxon>
        <taxon>Reichenbachiellaceae</taxon>
        <taxon>Reichenbachiella</taxon>
    </lineage>
</organism>
<dbReference type="SUPFAM" id="SSF53822">
    <property type="entry name" value="Periplasmic binding protein-like I"/>
    <property type="match status" value="1"/>
</dbReference>
<evidence type="ECO:0000259" key="4">
    <source>
        <dbReference type="PROSITE" id="PS50932"/>
    </source>
</evidence>
<dbReference type="SMART" id="SM00354">
    <property type="entry name" value="HTH_LACI"/>
    <property type="match status" value="1"/>
</dbReference>
<dbReference type="InterPro" id="IPR000843">
    <property type="entry name" value="HTH_LacI"/>
</dbReference>
<reference evidence="6" key="1">
    <citation type="submission" date="2016-11" db="EMBL/GenBank/DDBJ databases">
        <authorList>
            <person name="Varghese N."/>
            <person name="Submissions S."/>
        </authorList>
    </citation>
    <scope>NUCLEOTIDE SEQUENCE [LARGE SCALE GENOMIC DNA]</scope>
    <source>
        <strain evidence="6">DSM 26134</strain>
    </source>
</reference>
<dbReference type="InterPro" id="IPR025997">
    <property type="entry name" value="SBP_2_dom"/>
</dbReference>
<gene>
    <name evidence="5" type="ORF">SAMN04488028_103286</name>
</gene>
<dbReference type="GO" id="GO:0000976">
    <property type="term" value="F:transcription cis-regulatory region binding"/>
    <property type="evidence" value="ECO:0007669"/>
    <property type="project" value="TreeGrafter"/>
</dbReference>
<dbReference type="PROSITE" id="PS50932">
    <property type="entry name" value="HTH_LACI_2"/>
    <property type="match status" value="1"/>
</dbReference>
<dbReference type="CDD" id="cd01392">
    <property type="entry name" value="HTH_LacI"/>
    <property type="match status" value="1"/>
</dbReference>
<dbReference type="Pfam" id="PF00356">
    <property type="entry name" value="LacI"/>
    <property type="match status" value="1"/>
</dbReference>
<dbReference type="InterPro" id="IPR010982">
    <property type="entry name" value="Lambda_DNA-bd_dom_sf"/>
</dbReference>
<evidence type="ECO:0000256" key="1">
    <source>
        <dbReference type="ARBA" id="ARBA00023015"/>
    </source>
</evidence>
<name>A0A1M6QDX1_REIAG</name>
<dbReference type="InterPro" id="IPR028082">
    <property type="entry name" value="Peripla_BP_I"/>
</dbReference>
<dbReference type="Proteomes" id="UP000184474">
    <property type="component" value="Unassembled WGS sequence"/>
</dbReference>
<keyword evidence="1" id="KW-0805">Transcription regulation</keyword>
<dbReference type="SUPFAM" id="SSF47413">
    <property type="entry name" value="lambda repressor-like DNA-binding domains"/>
    <property type="match status" value="1"/>
</dbReference>
<sequence>MKPRITIKEIAKQADVSIGTVDRVLHDRGRVSPETKERVLRIAKEGNYSSNVYARNLKLNKTYHLAVILPEKNSYWVKHRQGVEKAVAEYDFLQVDMHAYSLAVESQTEIEGIIQEVVAAKPDGIVLAPIFLNENSPAVERLKKSQIPVILVDSKIPLPNCLSYIGQDAFQSGRMSGGLLHEGYSENYDLYVITFQMADLYNKTIAARIEGLENYFEEVNNSPQVIKINMEQEAMGYSELIERMLTRKKPVRVFVPNSRSYFLATEMNEVKQELKLRMVGYDLIEENKMYLEDGTINYLIHQQPKQQGFKAIQALHQHLLLNMEVEQQQFLPLDIITKENLMYCEH</sequence>
<dbReference type="Gene3D" id="3.40.50.2300">
    <property type="match status" value="2"/>
</dbReference>
<evidence type="ECO:0000313" key="5">
    <source>
        <dbReference type="EMBL" id="SHK18396.1"/>
    </source>
</evidence>
<dbReference type="RefSeq" id="WP_073122349.1">
    <property type="nucleotide sequence ID" value="NZ_FRAA01000003.1"/>
</dbReference>
<dbReference type="PROSITE" id="PS00356">
    <property type="entry name" value="HTH_LACI_1"/>
    <property type="match status" value="1"/>
</dbReference>